<dbReference type="AlphaFoldDB" id="A0A6M0P952"/>
<feature type="transmembrane region" description="Helical" evidence="5">
    <location>
        <begin position="155"/>
        <end position="179"/>
    </location>
</feature>
<protein>
    <submittedName>
        <fullName evidence="7">Ferric reductase</fullName>
    </submittedName>
</protein>
<accession>A0A6M0P952</accession>
<name>A0A6M0P952_9BACI</name>
<dbReference type="Pfam" id="PF01794">
    <property type="entry name" value="Ferric_reduct"/>
    <property type="match status" value="1"/>
</dbReference>
<dbReference type="InterPro" id="IPR013130">
    <property type="entry name" value="Fe3_Rdtase_TM_dom"/>
</dbReference>
<evidence type="ECO:0000256" key="1">
    <source>
        <dbReference type="ARBA" id="ARBA00004141"/>
    </source>
</evidence>
<reference evidence="7 8" key="1">
    <citation type="submission" date="2020-03" db="EMBL/GenBank/DDBJ databases">
        <title>Bacillus aquiflavi sp. nov., isolated from yellow water of strong flavor Chinese baijiu in Yibin region of China.</title>
        <authorList>
            <person name="Xie J."/>
        </authorList>
    </citation>
    <scope>NUCLEOTIDE SEQUENCE [LARGE SCALE GENOMIC DNA]</scope>
    <source>
        <strain evidence="7 8">Gsoil 114</strain>
    </source>
</reference>
<dbReference type="RefSeq" id="WP_052137956.1">
    <property type="nucleotide sequence ID" value="NZ_JAAIWK010000021.1"/>
</dbReference>
<sequence length="191" mass="21636">MNELLNNVHHFMPVWTVSRAAGITSYLLLFVSVMTGMSAHYHFMKAKTKARMNLIHQSTGWFGMLFGMTHGLILIFSTYQSFSILEVIIPFASKTHPLLIGIGTLALYVMIILIVTSDYMKVLGRKTWKTIHFLAFPAFISAFFHSVLLGPDSHYPFMMFLYCLTAIITVVALICRIAVRPPKKELTSTQK</sequence>
<comment type="subcellular location">
    <subcellularLocation>
        <location evidence="1">Membrane</location>
        <topology evidence="1">Multi-pass membrane protein</topology>
    </subcellularLocation>
</comment>
<keyword evidence="3 5" id="KW-1133">Transmembrane helix</keyword>
<gene>
    <name evidence="7" type="ORF">G4D61_12765</name>
</gene>
<evidence type="ECO:0000313" key="7">
    <source>
        <dbReference type="EMBL" id="NEY20825.1"/>
    </source>
</evidence>
<feature type="transmembrane region" description="Helical" evidence="5">
    <location>
        <begin position="99"/>
        <end position="119"/>
    </location>
</feature>
<feature type="transmembrane region" description="Helical" evidence="5">
    <location>
        <begin position="20"/>
        <end position="39"/>
    </location>
</feature>
<proteinExistence type="predicted"/>
<keyword evidence="8" id="KW-1185">Reference proteome</keyword>
<dbReference type="OrthoDB" id="6656329at2"/>
<evidence type="ECO:0000259" key="6">
    <source>
        <dbReference type="Pfam" id="PF01794"/>
    </source>
</evidence>
<dbReference type="Proteomes" id="UP000476934">
    <property type="component" value="Unassembled WGS sequence"/>
</dbReference>
<evidence type="ECO:0000256" key="2">
    <source>
        <dbReference type="ARBA" id="ARBA00022692"/>
    </source>
</evidence>
<evidence type="ECO:0000313" key="8">
    <source>
        <dbReference type="Proteomes" id="UP000476934"/>
    </source>
</evidence>
<evidence type="ECO:0000256" key="5">
    <source>
        <dbReference type="SAM" id="Phobius"/>
    </source>
</evidence>
<comment type="caution">
    <text evidence="7">The sequence shown here is derived from an EMBL/GenBank/DDBJ whole genome shotgun (WGS) entry which is preliminary data.</text>
</comment>
<evidence type="ECO:0000256" key="3">
    <source>
        <dbReference type="ARBA" id="ARBA00022989"/>
    </source>
</evidence>
<dbReference type="EMBL" id="JAAIWK010000021">
    <property type="protein sequence ID" value="NEY20825.1"/>
    <property type="molecule type" value="Genomic_DNA"/>
</dbReference>
<feature type="transmembrane region" description="Helical" evidence="5">
    <location>
        <begin position="131"/>
        <end position="149"/>
    </location>
</feature>
<evidence type="ECO:0000256" key="4">
    <source>
        <dbReference type="ARBA" id="ARBA00023136"/>
    </source>
</evidence>
<keyword evidence="4 5" id="KW-0472">Membrane</keyword>
<dbReference type="GO" id="GO:0016020">
    <property type="term" value="C:membrane"/>
    <property type="evidence" value="ECO:0007669"/>
    <property type="project" value="UniProtKB-SubCell"/>
</dbReference>
<feature type="domain" description="Ferric oxidoreductase" evidence="6">
    <location>
        <begin position="22"/>
        <end position="142"/>
    </location>
</feature>
<organism evidence="7 8">
    <name type="scientific">Heyndrickxia ginsengihumi</name>
    <dbReference type="NCBI Taxonomy" id="363870"/>
    <lineage>
        <taxon>Bacteria</taxon>
        <taxon>Bacillati</taxon>
        <taxon>Bacillota</taxon>
        <taxon>Bacilli</taxon>
        <taxon>Bacillales</taxon>
        <taxon>Bacillaceae</taxon>
        <taxon>Heyndrickxia</taxon>
    </lineage>
</organism>
<feature type="transmembrane region" description="Helical" evidence="5">
    <location>
        <begin position="60"/>
        <end position="79"/>
    </location>
</feature>
<keyword evidence="2 5" id="KW-0812">Transmembrane</keyword>